<sequence length="131" mass="15151">MGFGYFAKAIILPHLPQPLAYTKGETIVVGGSEGWHYGFNYPKWAHDHGQLYFKDTLVYTCYQTYGTGSNVTLGERSCWQTLHKERVMAYSVVLSGWMPYYFACGEGPDHLQGNNRTMKFIAWPFCHWNFY</sequence>
<proteinExistence type="predicted"/>
<evidence type="ECO:0008006" key="3">
    <source>
        <dbReference type="Google" id="ProtNLM"/>
    </source>
</evidence>
<accession>A0AAN8VZM9</accession>
<dbReference type="PANTHER" id="PTHR34052">
    <property type="entry name" value="GLYCINE-RICH PROTEIN-LIKE"/>
    <property type="match status" value="1"/>
</dbReference>
<name>A0AAN8VZM9_9MAGN</name>
<reference evidence="1 2" key="1">
    <citation type="submission" date="2023-12" db="EMBL/GenBank/DDBJ databases">
        <title>A high-quality genome assembly for Dillenia turbinata (Dilleniales).</title>
        <authorList>
            <person name="Chanderbali A."/>
        </authorList>
    </citation>
    <scope>NUCLEOTIDE SEQUENCE [LARGE SCALE GENOMIC DNA]</scope>
    <source>
        <strain evidence="1">LSX21</strain>
        <tissue evidence="1">Leaf</tissue>
    </source>
</reference>
<dbReference type="InterPro" id="IPR008972">
    <property type="entry name" value="Cupredoxin"/>
</dbReference>
<dbReference type="Proteomes" id="UP001370490">
    <property type="component" value="Unassembled WGS sequence"/>
</dbReference>
<comment type="caution">
    <text evidence="1">The sequence shown here is derived from an EMBL/GenBank/DDBJ whole genome shotgun (WGS) entry which is preliminary data.</text>
</comment>
<organism evidence="1 2">
    <name type="scientific">Dillenia turbinata</name>
    <dbReference type="NCBI Taxonomy" id="194707"/>
    <lineage>
        <taxon>Eukaryota</taxon>
        <taxon>Viridiplantae</taxon>
        <taxon>Streptophyta</taxon>
        <taxon>Embryophyta</taxon>
        <taxon>Tracheophyta</taxon>
        <taxon>Spermatophyta</taxon>
        <taxon>Magnoliopsida</taxon>
        <taxon>eudicotyledons</taxon>
        <taxon>Gunneridae</taxon>
        <taxon>Pentapetalae</taxon>
        <taxon>Dilleniales</taxon>
        <taxon>Dilleniaceae</taxon>
        <taxon>Dillenia</taxon>
    </lineage>
</organism>
<gene>
    <name evidence="1" type="ORF">RJ641_032234</name>
</gene>
<dbReference type="AlphaFoldDB" id="A0AAN8VZM9"/>
<protein>
    <recommendedName>
        <fullName evidence="3">Phytocyanin domain-containing protein</fullName>
    </recommendedName>
</protein>
<dbReference type="PANTHER" id="PTHR34052:SF1">
    <property type="entry name" value="OS06G0216700 PROTEIN"/>
    <property type="match status" value="1"/>
</dbReference>
<dbReference type="SUPFAM" id="SSF49503">
    <property type="entry name" value="Cupredoxins"/>
    <property type="match status" value="1"/>
</dbReference>
<dbReference type="EMBL" id="JBAMMX010000006">
    <property type="protein sequence ID" value="KAK6938726.1"/>
    <property type="molecule type" value="Genomic_DNA"/>
</dbReference>
<evidence type="ECO:0000313" key="2">
    <source>
        <dbReference type="Proteomes" id="UP001370490"/>
    </source>
</evidence>
<dbReference type="Gene3D" id="2.60.40.420">
    <property type="entry name" value="Cupredoxins - blue copper proteins"/>
    <property type="match status" value="1"/>
</dbReference>
<evidence type="ECO:0000313" key="1">
    <source>
        <dbReference type="EMBL" id="KAK6938726.1"/>
    </source>
</evidence>
<keyword evidence="2" id="KW-1185">Reference proteome</keyword>